<comment type="caution">
    <text evidence="2">The sequence shown here is derived from an EMBL/GenBank/DDBJ whole genome shotgun (WGS) entry which is preliminary data.</text>
</comment>
<evidence type="ECO:0000313" key="2">
    <source>
        <dbReference type="EMBL" id="MEJ6010344.1"/>
    </source>
</evidence>
<protein>
    <submittedName>
        <fullName evidence="2">Uncharacterized protein</fullName>
    </submittedName>
</protein>
<reference evidence="2 3" key="1">
    <citation type="submission" date="2024-03" db="EMBL/GenBank/DDBJ databases">
        <authorList>
            <person name="Jo J.-H."/>
        </authorList>
    </citation>
    <scope>NUCLEOTIDE SEQUENCE [LARGE SCALE GENOMIC DNA]</scope>
    <source>
        <strain evidence="2 3">AS3R-12</strain>
    </source>
</reference>
<evidence type="ECO:0000313" key="3">
    <source>
        <dbReference type="Proteomes" id="UP001379235"/>
    </source>
</evidence>
<name>A0ABU8SA15_9SPHN</name>
<sequence length="104" mass="10582">MGFAPSSLEAGSVLRADNPRSGPLDWHAIKARFIAAHALRRELADAANGAFSGGSFTGSGADALAALREFAAAVNLDASGNGKGLSANDVHVIDTPHADDRGKI</sequence>
<accession>A0ABU8SA15</accession>
<dbReference type="Proteomes" id="UP001379235">
    <property type="component" value="Unassembled WGS sequence"/>
</dbReference>
<organism evidence="2 3">
    <name type="scientific">Novosphingobium aquae</name>
    <dbReference type="NCBI Taxonomy" id="3133435"/>
    <lineage>
        <taxon>Bacteria</taxon>
        <taxon>Pseudomonadati</taxon>
        <taxon>Pseudomonadota</taxon>
        <taxon>Alphaproteobacteria</taxon>
        <taxon>Sphingomonadales</taxon>
        <taxon>Sphingomonadaceae</taxon>
        <taxon>Novosphingobium</taxon>
    </lineage>
</organism>
<keyword evidence="3" id="KW-1185">Reference proteome</keyword>
<dbReference type="EMBL" id="JBBHJY010000004">
    <property type="protein sequence ID" value="MEJ6010344.1"/>
    <property type="molecule type" value="Genomic_DNA"/>
</dbReference>
<feature type="region of interest" description="Disordered" evidence="1">
    <location>
        <begin position="1"/>
        <end position="24"/>
    </location>
</feature>
<gene>
    <name evidence="2" type="ORF">WG900_10475</name>
</gene>
<proteinExistence type="predicted"/>
<evidence type="ECO:0000256" key="1">
    <source>
        <dbReference type="SAM" id="MobiDB-lite"/>
    </source>
</evidence>
<dbReference type="RefSeq" id="WP_339966914.1">
    <property type="nucleotide sequence ID" value="NZ_JBBHJY010000004.1"/>
</dbReference>